<dbReference type="HOGENOM" id="CLU_026673_11_0_12"/>
<evidence type="ECO:0000256" key="1">
    <source>
        <dbReference type="ARBA" id="ARBA00022723"/>
    </source>
</evidence>
<dbReference type="Proteomes" id="UP000009222">
    <property type="component" value="Chromosome"/>
</dbReference>
<evidence type="ECO:0000256" key="3">
    <source>
        <dbReference type="ARBA" id="ARBA00023002"/>
    </source>
</evidence>
<dbReference type="KEGG" id="taz:TREAZ_2889"/>
<dbReference type="Pfam" id="PF08240">
    <property type="entry name" value="ADH_N"/>
    <property type="match status" value="1"/>
</dbReference>
<gene>
    <name evidence="5" type="ordered locus">TREAZ_2889</name>
</gene>
<proteinExistence type="predicted"/>
<keyword evidence="2" id="KW-0862">Zinc</keyword>
<dbReference type="AlphaFoldDB" id="F5YCC4"/>
<dbReference type="STRING" id="545695.TREAZ_2889"/>
<dbReference type="EC" id="1.1.1.14" evidence="5"/>
<dbReference type="EMBL" id="CP001841">
    <property type="protein sequence ID" value="AEF80946.1"/>
    <property type="molecule type" value="Genomic_DNA"/>
</dbReference>
<dbReference type="PANTHER" id="PTHR43401">
    <property type="entry name" value="L-THREONINE 3-DEHYDROGENASE"/>
    <property type="match status" value="1"/>
</dbReference>
<dbReference type="SUPFAM" id="SSF51735">
    <property type="entry name" value="NAD(P)-binding Rossmann-fold domains"/>
    <property type="match status" value="1"/>
</dbReference>
<organism evidence="5 6">
    <name type="scientific">Leadbettera azotonutricia (strain ATCC BAA-888 / DSM 13862 / ZAS-9)</name>
    <name type="common">Treponema azotonutricium</name>
    <dbReference type="NCBI Taxonomy" id="545695"/>
    <lineage>
        <taxon>Bacteria</taxon>
        <taxon>Pseudomonadati</taxon>
        <taxon>Spirochaetota</taxon>
        <taxon>Spirochaetia</taxon>
        <taxon>Spirochaetales</taxon>
        <taxon>Breznakiellaceae</taxon>
        <taxon>Leadbettera</taxon>
    </lineage>
</organism>
<dbReference type="InParanoid" id="F5YCC4"/>
<reference evidence="6" key="1">
    <citation type="submission" date="2009-12" db="EMBL/GenBank/DDBJ databases">
        <title>Complete sequence of Treponema azotonutricium strain ZAS-9.</title>
        <authorList>
            <person name="Tetu S.G."/>
            <person name="Matson E."/>
            <person name="Ren Q."/>
            <person name="Seshadri R."/>
            <person name="Elbourne L."/>
            <person name="Hassan K.A."/>
            <person name="Durkin A."/>
            <person name="Radune D."/>
            <person name="Mohamoud Y."/>
            <person name="Shay R."/>
            <person name="Jin S."/>
            <person name="Zhang X."/>
            <person name="Lucey K."/>
            <person name="Ballor N.R."/>
            <person name="Ottesen E."/>
            <person name="Rosenthal R."/>
            <person name="Allen A."/>
            <person name="Leadbetter J.R."/>
            <person name="Paulsen I.T."/>
        </authorList>
    </citation>
    <scope>NUCLEOTIDE SEQUENCE [LARGE SCALE GENOMIC DNA]</scope>
    <source>
        <strain evidence="6">ATCC BAA-888 / DSM 13862 / ZAS-9</strain>
    </source>
</reference>
<dbReference type="Gene3D" id="3.40.50.720">
    <property type="entry name" value="NAD(P)-binding Rossmann-like Domain"/>
    <property type="match status" value="1"/>
</dbReference>
<dbReference type="PANTHER" id="PTHR43401:SF2">
    <property type="entry name" value="L-THREONINE 3-DEHYDROGENASE"/>
    <property type="match status" value="1"/>
</dbReference>
<dbReference type="SMART" id="SM00829">
    <property type="entry name" value="PKS_ER"/>
    <property type="match status" value="1"/>
</dbReference>
<dbReference type="GO" id="GO:0003939">
    <property type="term" value="F:L-iditol 2-dehydrogenase (NAD+) activity"/>
    <property type="evidence" value="ECO:0007669"/>
    <property type="project" value="UniProtKB-EC"/>
</dbReference>
<evidence type="ECO:0000313" key="5">
    <source>
        <dbReference type="EMBL" id="AEF80946.1"/>
    </source>
</evidence>
<dbReference type="RefSeq" id="WP_015712652.1">
    <property type="nucleotide sequence ID" value="NC_015577.1"/>
</dbReference>
<sequence>MKNTMMACNLHGIGDLRYEEVPMPKLEKDEVLLEIKAAGICGSDIPRVFEKGTYHFPTIPGHEFAGTIVQVNPGDESLIGKAAAVFPLIPCGKCEACQIGEYAQCHDYDYYGSRRDGAFAEYIAVKKWNLVFVPESVSLEHAAMCEPCAVAIHALSQVGIGLGDTVAIFGAGTIGLLAAQIAKGWGASQVVLADVDKAKLDFARELGFTHIIDSKTVDPAEYIKSITANRGADAALEAAGVSATVEACLKSVKTFGKVALMGNPAKNMDISQKAYWEILRKQLTLKGTWNSGYNDAHNDWRLAIKCMENGVFDLSKLITHRFSLAECGKAFDLARKREEFWVKIMFVNKEQQ</sequence>
<dbReference type="GO" id="GO:0046872">
    <property type="term" value="F:metal ion binding"/>
    <property type="evidence" value="ECO:0007669"/>
    <property type="project" value="UniProtKB-KW"/>
</dbReference>
<dbReference type="InterPro" id="IPR013154">
    <property type="entry name" value="ADH-like_N"/>
</dbReference>
<dbReference type="InterPro" id="IPR020843">
    <property type="entry name" value="ER"/>
</dbReference>
<evidence type="ECO:0000256" key="2">
    <source>
        <dbReference type="ARBA" id="ARBA00022833"/>
    </source>
</evidence>
<protein>
    <submittedName>
        <fullName evidence="5">Sorbitol dehydrogenase (L-iditol 2-dehydrogenase)(Glucitol dehydrogenase)</fullName>
        <ecNumber evidence="5">1.1.1.14</ecNumber>
    </submittedName>
</protein>
<keyword evidence="3 5" id="KW-0560">Oxidoreductase</keyword>
<dbReference type="InterPro" id="IPR050129">
    <property type="entry name" value="Zn_alcohol_dh"/>
</dbReference>
<dbReference type="InterPro" id="IPR011032">
    <property type="entry name" value="GroES-like_sf"/>
</dbReference>
<keyword evidence="6" id="KW-1185">Reference proteome</keyword>
<dbReference type="InterPro" id="IPR013149">
    <property type="entry name" value="ADH-like_C"/>
</dbReference>
<dbReference type="eggNOG" id="COG1063">
    <property type="taxonomic scope" value="Bacteria"/>
</dbReference>
<dbReference type="Pfam" id="PF00107">
    <property type="entry name" value="ADH_zinc_N"/>
    <property type="match status" value="1"/>
</dbReference>
<keyword evidence="1" id="KW-0479">Metal-binding</keyword>
<accession>F5YCC4</accession>
<feature type="domain" description="Enoyl reductase (ER)" evidence="4">
    <location>
        <begin position="12"/>
        <end position="339"/>
    </location>
</feature>
<evidence type="ECO:0000313" key="6">
    <source>
        <dbReference type="Proteomes" id="UP000009222"/>
    </source>
</evidence>
<evidence type="ECO:0000259" key="4">
    <source>
        <dbReference type="SMART" id="SM00829"/>
    </source>
</evidence>
<dbReference type="Gene3D" id="3.90.180.10">
    <property type="entry name" value="Medium-chain alcohol dehydrogenases, catalytic domain"/>
    <property type="match status" value="1"/>
</dbReference>
<dbReference type="SUPFAM" id="SSF50129">
    <property type="entry name" value="GroES-like"/>
    <property type="match status" value="1"/>
</dbReference>
<dbReference type="CDD" id="cd08236">
    <property type="entry name" value="sugar_DH"/>
    <property type="match status" value="1"/>
</dbReference>
<reference evidence="5 6" key="2">
    <citation type="journal article" date="2011" name="ISME J.">
        <title>RNA-seq reveals cooperative metabolic interactions between two termite-gut spirochete species in co-culture.</title>
        <authorList>
            <person name="Rosenthal A.Z."/>
            <person name="Matson E.G."/>
            <person name="Eldar A."/>
            <person name="Leadbetter J.R."/>
        </authorList>
    </citation>
    <scope>NUCLEOTIDE SEQUENCE [LARGE SCALE GENOMIC DNA]</scope>
    <source>
        <strain evidence="6">ATCC BAA-888 / DSM 13862 / ZAS-9</strain>
    </source>
</reference>
<dbReference type="InterPro" id="IPR036291">
    <property type="entry name" value="NAD(P)-bd_dom_sf"/>
</dbReference>
<name>F5YCC4_LEAAZ</name>